<gene>
    <name evidence="2" type="ORF">Purlil1_9330</name>
</gene>
<feature type="region of interest" description="Disordered" evidence="1">
    <location>
        <begin position="1608"/>
        <end position="1672"/>
    </location>
</feature>
<feature type="compositionally biased region" description="Pro residues" evidence="1">
    <location>
        <begin position="896"/>
        <end position="906"/>
    </location>
</feature>
<feature type="compositionally biased region" description="Acidic residues" evidence="1">
    <location>
        <begin position="1204"/>
        <end position="1219"/>
    </location>
</feature>
<feature type="compositionally biased region" description="Polar residues" evidence="1">
    <location>
        <begin position="1315"/>
        <end position="1325"/>
    </location>
</feature>
<dbReference type="PANTHER" id="PTHR42068">
    <property type="entry name" value="YALI0B18964P"/>
    <property type="match status" value="1"/>
</dbReference>
<feature type="region of interest" description="Disordered" evidence="1">
    <location>
        <begin position="242"/>
        <end position="268"/>
    </location>
</feature>
<accession>A0ABR0BQC9</accession>
<feature type="region of interest" description="Disordered" evidence="1">
    <location>
        <begin position="849"/>
        <end position="919"/>
    </location>
</feature>
<feature type="compositionally biased region" description="Polar residues" evidence="1">
    <location>
        <begin position="1128"/>
        <end position="1140"/>
    </location>
</feature>
<dbReference type="PANTHER" id="PTHR42068:SF1">
    <property type="entry name" value="YALI0B18964P"/>
    <property type="match status" value="1"/>
</dbReference>
<feature type="region of interest" description="Disordered" evidence="1">
    <location>
        <begin position="620"/>
        <end position="652"/>
    </location>
</feature>
<feature type="compositionally biased region" description="Low complexity" evidence="1">
    <location>
        <begin position="856"/>
        <end position="866"/>
    </location>
</feature>
<sequence>MAIVMLLDLQRDAACTSVIYRDMLKCTSKPNKTRMKRRWTRRQRAGACGAVDASGIVRMQAAATHPNKQAMAGHQGARRAHSPTIIRIHRGGMAATPTTVFAAVASRRGWLPLLSPVLGKLQAPTAPTAPGQARPADGPPVGRLCSAQLLLRRRRATSAARQCHPASFTRPARAESEDQQWWPVLFSRSSWMAGDVFTGRHMNGEKKKYAHAAPSNARTSTAIAVCRQAMLRLDRAVRAPWRPGLATGKGKGASAGQGATKKGVSGDGVASGMVAVRPRCHRLHCEEALIEMITSQLPPSVRWRTRKAGYASQWEGGRDGDLGHLGDRHDCMTTSATGADERVEDGMELERPGLAGGAGRGWRCRWWLRAEQAEVVFAHSLTQAARVGLPTYVRGRPPAAAQPWSHPRMGPGRSQPERARGPASQPAAPASAPPKHPRYLLYLPLWSTGHQRQHPSCTASNNSDQPARPGLPERLRRRPSAGLVRRLPVSPPGRATRLSSSSPSHHTSQHPDLLASSLRVEANDAAPAAAHLTLVPTQPCCLTKGSDRRLYCARLAAADRDLLPIRLPVCRQTQTVVLVDSTPHPIPPPVSPLHAIAVGLLPFLSLAPLHSYPLSLSRSAAARSPTATTTTTTTATGNDCAEPKSLSPDSDCPLLRTGPEPDRHRSCRPCVAFLLEIIRLVSCFPPLAQAAHPPDRTDDGSLAASARPSLHNRRKHLVSPLRGRASQARNNNQPSAQQHIRGPGTRLDLFSPRISVPTNAWPSHARQAVYMPRFSVAFSRRKSAADEFEHVPITTPEQHSFRVIERKDVANSRTFDGGARMARASANVTPKPNYLDLNAEENMFADLKTNRGSGLSNTTNATSTDNSSRHSNASTAPSSTDFAGGSGHDDYRHSVKPPPLQRPPQSQPQESPGRGSIKSSFLDRATRTFSFGGQKKHTIPPPKESSPIPDVPPILTFQGGEDLGNRSRGLTASSVSTATPTQQEQSALDLGADFGSMMPSFDKRASMATLKNDAFIEPRSLTGVRHIQQTPTSPDTFQPSEPLLSGQSSLSESDTAPNAYDTPPPPVPRHQTPGSFKYANRTSDVVEDEDAKLLRDSVTAMKSLAAEEQRNEAHEPRGYRYRREEDTFASTQHRTIASTFSKEDNMFEGNASRFSRPSQPYTPRSANNQAPQNKVMTPAEFEKYRQDKERSSNDKAAVSAPKEADDEDEINYDDDEDEQEKSKQQAKQRRKQEAHMAVYRQQMMKVTGEPAPSTPIQRTGRPGLLPSSSAPQLSQMKAPSPDPIIGVTDEDDDEDVPLGILQAHGFPSRNRPPTRLSQMPSNSHLRSSSQGPPPGRPASVVTDSRRHSVLPAFARNLPQDPFVGASIAQPAVRESLAFGGDAGQSPRLQVPTPPGGLVGVIASEERSRAMRRGSPSIDPHQMAAMNGPQGPAFDPVAGIPPHMMYNGMPQTPQPMLTPGDQAQIQMTQQMQQFMQMQMQFMQMMAVNQNGGGSPMQPPMQHQMLQPGQQPMFGGPLPYNQSMVDLPSRHSMMAEPMPNMMEQRRMDYGMRTMSMVQPSSASFMQPPPPRHGAPSIRGSMAGYTPSIAPSERSNIGLPGRYRPVSVAPASPALDEAPRPMTMSGGLSSWSDDKSKSTVKAVPKEEQNTGGDDDDDDDEQGWEEMRAKRDKKRSIWKSKKNFFGDLAL</sequence>
<feature type="compositionally biased region" description="Acidic residues" evidence="1">
    <location>
        <begin position="1649"/>
        <end position="1660"/>
    </location>
</feature>
<evidence type="ECO:0000313" key="2">
    <source>
        <dbReference type="EMBL" id="KAK4086245.1"/>
    </source>
</evidence>
<feature type="compositionally biased region" description="Polar residues" evidence="1">
    <location>
        <begin position="968"/>
        <end position="985"/>
    </location>
</feature>
<feature type="compositionally biased region" description="Polar residues" evidence="1">
    <location>
        <begin position="1027"/>
        <end position="1056"/>
    </location>
</feature>
<feature type="region of interest" description="Disordered" evidence="1">
    <location>
        <begin position="930"/>
        <end position="949"/>
    </location>
</feature>
<feature type="compositionally biased region" description="Basic and acidic residues" evidence="1">
    <location>
        <begin position="1180"/>
        <end position="1193"/>
    </location>
</feature>
<feature type="compositionally biased region" description="Low complexity" evidence="1">
    <location>
        <begin position="620"/>
        <end position="636"/>
    </location>
</feature>
<evidence type="ECO:0000313" key="3">
    <source>
        <dbReference type="Proteomes" id="UP001287286"/>
    </source>
</evidence>
<comment type="caution">
    <text evidence="2">The sequence shown here is derived from an EMBL/GenBank/DDBJ whole genome shotgun (WGS) entry which is preliminary data.</text>
</comment>
<feature type="compositionally biased region" description="Polar residues" evidence="1">
    <location>
        <begin position="869"/>
        <end position="881"/>
    </location>
</feature>
<feature type="region of interest" description="Disordered" evidence="1">
    <location>
        <begin position="1017"/>
        <end position="1091"/>
    </location>
</feature>
<feature type="region of interest" description="Disordered" evidence="1">
    <location>
        <begin position="958"/>
        <end position="985"/>
    </location>
</feature>
<feature type="compositionally biased region" description="Polar residues" evidence="1">
    <location>
        <begin position="727"/>
        <end position="738"/>
    </location>
</feature>
<feature type="region of interest" description="Disordered" evidence="1">
    <location>
        <begin position="691"/>
        <end position="747"/>
    </location>
</feature>
<dbReference type="Proteomes" id="UP001287286">
    <property type="component" value="Unassembled WGS sequence"/>
</dbReference>
<feature type="compositionally biased region" description="Low complexity" evidence="1">
    <location>
        <begin position="1264"/>
        <end position="1275"/>
    </location>
</feature>
<feature type="region of interest" description="Disordered" evidence="1">
    <location>
        <begin position="398"/>
        <end position="435"/>
    </location>
</feature>
<feature type="compositionally biased region" description="Polar residues" evidence="1">
    <location>
        <begin position="1152"/>
        <end position="1175"/>
    </location>
</feature>
<feature type="compositionally biased region" description="Basic and acidic residues" evidence="1">
    <location>
        <begin position="1629"/>
        <end position="1645"/>
    </location>
</feature>
<feature type="compositionally biased region" description="Polar residues" evidence="1">
    <location>
        <begin position="451"/>
        <end position="465"/>
    </location>
</feature>
<name>A0ABR0BQC9_PURLI</name>
<reference evidence="2 3" key="1">
    <citation type="journal article" date="2024" name="Microbiol. Resour. Announc.">
        <title>Genome annotations for the ascomycete fungi Trichoderma harzianum, Trichoderma aggressivum, and Purpureocillium lilacinum.</title>
        <authorList>
            <person name="Beijen E.P.W."/>
            <person name="Ohm R.A."/>
        </authorList>
    </citation>
    <scope>NUCLEOTIDE SEQUENCE [LARGE SCALE GENOMIC DNA]</scope>
    <source>
        <strain evidence="2 3">CBS 150709</strain>
    </source>
</reference>
<organism evidence="2 3">
    <name type="scientific">Purpureocillium lilacinum</name>
    <name type="common">Paecilomyces lilacinus</name>
    <dbReference type="NCBI Taxonomy" id="33203"/>
    <lineage>
        <taxon>Eukaryota</taxon>
        <taxon>Fungi</taxon>
        <taxon>Dikarya</taxon>
        <taxon>Ascomycota</taxon>
        <taxon>Pezizomycotina</taxon>
        <taxon>Sordariomycetes</taxon>
        <taxon>Hypocreomycetidae</taxon>
        <taxon>Hypocreales</taxon>
        <taxon>Ophiocordycipitaceae</taxon>
        <taxon>Purpureocillium</taxon>
    </lineage>
</organism>
<feature type="compositionally biased region" description="Basic and acidic residues" evidence="1">
    <location>
        <begin position="1105"/>
        <end position="1126"/>
    </location>
</feature>
<feature type="region of interest" description="Disordered" evidence="1">
    <location>
        <begin position="1558"/>
        <end position="1578"/>
    </location>
</feature>
<proteinExistence type="predicted"/>
<feature type="compositionally biased region" description="Pro residues" evidence="1">
    <location>
        <begin position="939"/>
        <end position="949"/>
    </location>
</feature>
<feature type="region of interest" description="Disordered" evidence="1">
    <location>
        <begin position="1103"/>
        <end position="1343"/>
    </location>
</feature>
<dbReference type="EMBL" id="JAWRVI010000042">
    <property type="protein sequence ID" value="KAK4086245.1"/>
    <property type="molecule type" value="Genomic_DNA"/>
</dbReference>
<keyword evidence="3" id="KW-1185">Reference proteome</keyword>
<protein>
    <submittedName>
        <fullName evidence="2">Uncharacterized protein</fullName>
    </submittedName>
</protein>
<feature type="region of interest" description="Disordered" evidence="1">
    <location>
        <begin position="451"/>
        <end position="512"/>
    </location>
</feature>
<evidence type="ECO:0000256" key="1">
    <source>
        <dbReference type="SAM" id="MobiDB-lite"/>
    </source>
</evidence>